<sequence>MPEMHLRPQTDEATGLR</sequence>
<protein>
    <submittedName>
        <fullName evidence="1">Uncharacterized protein</fullName>
    </submittedName>
</protein>
<proteinExistence type="predicted"/>
<organism evidence="1 2">
    <name type="scientific">Colocasia esculenta</name>
    <name type="common">Wild taro</name>
    <name type="synonym">Arum esculentum</name>
    <dbReference type="NCBI Taxonomy" id="4460"/>
    <lineage>
        <taxon>Eukaryota</taxon>
        <taxon>Viridiplantae</taxon>
        <taxon>Streptophyta</taxon>
        <taxon>Embryophyta</taxon>
        <taxon>Tracheophyta</taxon>
        <taxon>Spermatophyta</taxon>
        <taxon>Magnoliopsida</taxon>
        <taxon>Liliopsida</taxon>
        <taxon>Araceae</taxon>
        <taxon>Aroideae</taxon>
        <taxon>Colocasieae</taxon>
        <taxon>Colocasia</taxon>
    </lineage>
</organism>
<evidence type="ECO:0000313" key="2">
    <source>
        <dbReference type="Proteomes" id="UP000652761"/>
    </source>
</evidence>
<name>A0A843UT68_COLES</name>
<accession>A0A843UT68</accession>
<dbReference type="AlphaFoldDB" id="A0A843UT68"/>
<reference evidence="1" key="1">
    <citation type="submission" date="2017-07" db="EMBL/GenBank/DDBJ databases">
        <title>Taro Niue Genome Assembly and Annotation.</title>
        <authorList>
            <person name="Atibalentja N."/>
            <person name="Keating K."/>
            <person name="Fields C.J."/>
        </authorList>
    </citation>
    <scope>NUCLEOTIDE SEQUENCE</scope>
    <source>
        <strain evidence="1">Niue_2</strain>
        <tissue evidence="1">Leaf</tissue>
    </source>
</reference>
<gene>
    <name evidence="1" type="ORF">Taro_017422</name>
</gene>
<keyword evidence="2" id="KW-1185">Reference proteome</keyword>
<feature type="non-terminal residue" evidence="1">
    <location>
        <position position="17"/>
    </location>
</feature>
<comment type="caution">
    <text evidence="1">The sequence shown here is derived from an EMBL/GenBank/DDBJ whole genome shotgun (WGS) entry which is preliminary data.</text>
</comment>
<evidence type="ECO:0000313" key="1">
    <source>
        <dbReference type="EMBL" id="MQL84900.1"/>
    </source>
</evidence>
<dbReference type="EMBL" id="NMUH01000793">
    <property type="protein sequence ID" value="MQL84900.1"/>
    <property type="molecule type" value="Genomic_DNA"/>
</dbReference>
<dbReference type="Proteomes" id="UP000652761">
    <property type="component" value="Unassembled WGS sequence"/>
</dbReference>